<proteinExistence type="predicted"/>
<reference evidence="1 2" key="1">
    <citation type="submission" date="2006-10" db="EMBL/GenBank/DDBJ databases">
        <title>Complete sequence of Methanosaeta thermophila PT.</title>
        <authorList>
            <consortium name="US DOE Joint Genome Institute"/>
            <person name="Copeland A."/>
            <person name="Lucas S."/>
            <person name="Lapidus A."/>
            <person name="Barry K."/>
            <person name="Detter J.C."/>
            <person name="Glavina del Rio T."/>
            <person name="Hammon N."/>
            <person name="Israni S."/>
            <person name="Pitluck S."/>
            <person name="Chain P."/>
            <person name="Malfatti S."/>
            <person name="Shin M."/>
            <person name="Vergez L."/>
            <person name="Schmutz J."/>
            <person name="Larimer F."/>
            <person name="Land M."/>
            <person name="Hauser L."/>
            <person name="Kyrpides N."/>
            <person name="Kim E."/>
            <person name="Smith K.S."/>
            <person name="Ingram-Smith C."/>
            <person name="Richardson P."/>
        </authorList>
    </citation>
    <scope>NUCLEOTIDE SEQUENCE [LARGE SCALE GENOMIC DNA]</scope>
    <source>
        <strain evidence="2">DSM 6194 / JCM 14653 / NBRC 101360 / PT</strain>
    </source>
</reference>
<organism evidence="1 2">
    <name type="scientific">Methanothrix thermoacetophila (strain DSM 6194 / JCM 14653 / NBRC 101360 / PT)</name>
    <name type="common">Methanosaeta thermophila</name>
    <dbReference type="NCBI Taxonomy" id="349307"/>
    <lineage>
        <taxon>Archaea</taxon>
        <taxon>Methanobacteriati</taxon>
        <taxon>Methanobacteriota</taxon>
        <taxon>Stenosarchaea group</taxon>
        <taxon>Methanomicrobia</taxon>
        <taxon>Methanotrichales</taxon>
        <taxon>Methanotrichaceae</taxon>
        <taxon>Methanothrix</taxon>
    </lineage>
</organism>
<dbReference type="Gene3D" id="3.50.50.60">
    <property type="entry name" value="FAD/NAD(P)-binding domain"/>
    <property type="match status" value="1"/>
</dbReference>
<accession>A0B6I0</accession>
<gene>
    <name evidence="1" type="ordered locus">Mthe_0513</name>
</gene>
<protein>
    <submittedName>
        <fullName evidence="1">FAD dependent oxidoreductase</fullName>
    </submittedName>
</protein>
<dbReference type="Pfam" id="PF05834">
    <property type="entry name" value="Lycopene_cycl"/>
    <property type="match status" value="1"/>
</dbReference>
<name>A0B6I0_METTP</name>
<evidence type="ECO:0000313" key="1">
    <source>
        <dbReference type="EMBL" id="ABK14304.1"/>
    </source>
</evidence>
<dbReference type="KEGG" id="mtp:Mthe_0513"/>
<dbReference type="Proteomes" id="UP000000674">
    <property type="component" value="Chromosome"/>
</dbReference>
<keyword evidence="2" id="KW-1185">Reference proteome</keyword>
<sequence length="385" mass="42044">MKFDVAVVGASPAGLSAAASSARTDARTVLIDRDLTSVPNANTIFEGMASAACLNVEPFSIHQVRGMRLISPSGHSLEIDAGGHFLDRKGFYAHYLNSAADYGAEIIESEVRSVSRSADGMELFLSTGDVIDARIVIDAAGVDSQLASSLGIKTMRHPDDVAWAIEVDVRHPGIGEEDRFEYWVGSIAPGWKATFSPAGEDMATLGVFVRRHGRDVQRFLETFLKKFISRRAGSHPGLERMRILGTRRGGDPIAVLPGRIVDDGIMVTGGAAAQSGLAYSMRAGEICGDVAGRAALERDPSRERLSEYSRRWWRELGFEYILGRASLERLRSMSDDEIDRLFISLSGRNLLVPGGLWRKSANAAFQLTKAMPSMLPRFLLNLLRF</sequence>
<dbReference type="HOGENOM" id="CLU_024648_0_0_2"/>
<dbReference type="STRING" id="349307.Mthe_0513"/>
<dbReference type="AlphaFoldDB" id="A0B6I0"/>
<dbReference type="PANTHER" id="PTHR42685">
    <property type="entry name" value="GERANYLGERANYL DIPHOSPHATE REDUCTASE"/>
    <property type="match status" value="1"/>
</dbReference>
<dbReference type="SUPFAM" id="SSF51905">
    <property type="entry name" value="FAD/NAD(P)-binding domain"/>
    <property type="match status" value="1"/>
</dbReference>
<evidence type="ECO:0000313" key="2">
    <source>
        <dbReference type="Proteomes" id="UP000000674"/>
    </source>
</evidence>
<dbReference type="PANTHER" id="PTHR42685:SF18">
    <property type="entry name" value="DIGERANYLGERANYLGLYCEROPHOSPHOLIPID REDUCTASE"/>
    <property type="match status" value="1"/>
</dbReference>
<dbReference type="InterPro" id="IPR050407">
    <property type="entry name" value="Geranylgeranyl_reductase"/>
</dbReference>
<dbReference type="InterPro" id="IPR036188">
    <property type="entry name" value="FAD/NAD-bd_sf"/>
</dbReference>
<dbReference type="EMBL" id="CP000477">
    <property type="protein sequence ID" value="ABK14304.1"/>
    <property type="molecule type" value="Genomic_DNA"/>
</dbReference>